<name>A0A9D4BGE3_DREPO</name>
<evidence type="ECO:0000256" key="1">
    <source>
        <dbReference type="SAM" id="MobiDB-lite"/>
    </source>
</evidence>
<reference evidence="2" key="1">
    <citation type="journal article" date="2019" name="bioRxiv">
        <title>The Genome of the Zebra Mussel, Dreissena polymorpha: A Resource for Invasive Species Research.</title>
        <authorList>
            <person name="McCartney M.A."/>
            <person name="Auch B."/>
            <person name="Kono T."/>
            <person name="Mallez S."/>
            <person name="Zhang Y."/>
            <person name="Obille A."/>
            <person name="Becker A."/>
            <person name="Abrahante J.E."/>
            <person name="Garbe J."/>
            <person name="Badalamenti J.P."/>
            <person name="Herman A."/>
            <person name="Mangelson H."/>
            <person name="Liachko I."/>
            <person name="Sullivan S."/>
            <person name="Sone E.D."/>
            <person name="Koren S."/>
            <person name="Silverstein K.A.T."/>
            <person name="Beckman K.B."/>
            <person name="Gohl D.M."/>
        </authorList>
    </citation>
    <scope>NUCLEOTIDE SEQUENCE</scope>
    <source>
        <strain evidence="2">Duluth1</strain>
        <tissue evidence="2">Whole animal</tissue>
    </source>
</reference>
<dbReference type="AlphaFoldDB" id="A0A9D4BGE3"/>
<organism evidence="2 3">
    <name type="scientific">Dreissena polymorpha</name>
    <name type="common">Zebra mussel</name>
    <name type="synonym">Mytilus polymorpha</name>
    <dbReference type="NCBI Taxonomy" id="45954"/>
    <lineage>
        <taxon>Eukaryota</taxon>
        <taxon>Metazoa</taxon>
        <taxon>Spiralia</taxon>
        <taxon>Lophotrochozoa</taxon>
        <taxon>Mollusca</taxon>
        <taxon>Bivalvia</taxon>
        <taxon>Autobranchia</taxon>
        <taxon>Heteroconchia</taxon>
        <taxon>Euheterodonta</taxon>
        <taxon>Imparidentia</taxon>
        <taxon>Neoheterodontei</taxon>
        <taxon>Myida</taxon>
        <taxon>Dreissenoidea</taxon>
        <taxon>Dreissenidae</taxon>
        <taxon>Dreissena</taxon>
    </lineage>
</organism>
<accession>A0A9D4BGE3</accession>
<comment type="caution">
    <text evidence="2">The sequence shown here is derived from an EMBL/GenBank/DDBJ whole genome shotgun (WGS) entry which is preliminary data.</text>
</comment>
<gene>
    <name evidence="2" type="ORF">DPMN_081318</name>
</gene>
<dbReference type="Proteomes" id="UP000828390">
    <property type="component" value="Unassembled WGS sequence"/>
</dbReference>
<keyword evidence="3" id="KW-1185">Reference proteome</keyword>
<sequence>MATTTSAEAVISVIGSTSGLDVSASGVSGSRRRVPMMGSLVLKRASSSSSSSGFGSGGSEHSEEPHCASGGWFPAQSELRTSTV</sequence>
<evidence type="ECO:0000313" key="2">
    <source>
        <dbReference type="EMBL" id="KAH3693879.1"/>
    </source>
</evidence>
<reference evidence="2" key="2">
    <citation type="submission" date="2020-11" db="EMBL/GenBank/DDBJ databases">
        <authorList>
            <person name="McCartney M.A."/>
            <person name="Auch B."/>
            <person name="Kono T."/>
            <person name="Mallez S."/>
            <person name="Becker A."/>
            <person name="Gohl D.M."/>
            <person name="Silverstein K.A.T."/>
            <person name="Koren S."/>
            <person name="Bechman K.B."/>
            <person name="Herman A."/>
            <person name="Abrahante J.E."/>
            <person name="Garbe J."/>
        </authorList>
    </citation>
    <scope>NUCLEOTIDE SEQUENCE</scope>
    <source>
        <strain evidence="2">Duluth1</strain>
        <tissue evidence="2">Whole animal</tissue>
    </source>
</reference>
<feature type="region of interest" description="Disordered" evidence="1">
    <location>
        <begin position="42"/>
        <end position="84"/>
    </location>
</feature>
<protein>
    <submittedName>
        <fullName evidence="2">Uncharacterized protein</fullName>
    </submittedName>
</protein>
<dbReference type="EMBL" id="JAIWYP010000016">
    <property type="protein sequence ID" value="KAH3693879.1"/>
    <property type="molecule type" value="Genomic_DNA"/>
</dbReference>
<proteinExistence type="predicted"/>
<evidence type="ECO:0000313" key="3">
    <source>
        <dbReference type="Proteomes" id="UP000828390"/>
    </source>
</evidence>